<feature type="chain" id="PRO_5013365936" description="Secreted protein" evidence="2">
    <location>
        <begin position="21"/>
        <end position="78"/>
    </location>
</feature>
<evidence type="ECO:0000313" key="4">
    <source>
        <dbReference type="Proteomes" id="UP000192247"/>
    </source>
</evidence>
<dbReference type="Proteomes" id="UP000192247">
    <property type="component" value="Unassembled WGS sequence"/>
</dbReference>
<evidence type="ECO:0000313" key="3">
    <source>
        <dbReference type="EMBL" id="OQR79254.1"/>
    </source>
</evidence>
<keyword evidence="4" id="KW-1185">Reference proteome</keyword>
<name>A0A1V9Y0K3_9ACAR</name>
<proteinExistence type="predicted"/>
<feature type="signal peptide" evidence="2">
    <location>
        <begin position="1"/>
        <end position="20"/>
    </location>
</feature>
<evidence type="ECO:0008006" key="5">
    <source>
        <dbReference type="Google" id="ProtNLM"/>
    </source>
</evidence>
<comment type="caution">
    <text evidence="3">The sequence shown here is derived from an EMBL/GenBank/DDBJ whole genome shotgun (WGS) entry which is preliminary data.</text>
</comment>
<evidence type="ECO:0000256" key="1">
    <source>
        <dbReference type="SAM" id="MobiDB-lite"/>
    </source>
</evidence>
<dbReference type="InParanoid" id="A0A1V9Y0K3"/>
<evidence type="ECO:0000256" key="2">
    <source>
        <dbReference type="SAM" id="SignalP"/>
    </source>
</evidence>
<organism evidence="3 4">
    <name type="scientific">Tropilaelaps mercedesae</name>
    <dbReference type="NCBI Taxonomy" id="418985"/>
    <lineage>
        <taxon>Eukaryota</taxon>
        <taxon>Metazoa</taxon>
        <taxon>Ecdysozoa</taxon>
        <taxon>Arthropoda</taxon>
        <taxon>Chelicerata</taxon>
        <taxon>Arachnida</taxon>
        <taxon>Acari</taxon>
        <taxon>Parasitiformes</taxon>
        <taxon>Mesostigmata</taxon>
        <taxon>Gamasina</taxon>
        <taxon>Dermanyssoidea</taxon>
        <taxon>Laelapidae</taxon>
        <taxon>Tropilaelaps</taxon>
    </lineage>
</organism>
<dbReference type="AlphaFoldDB" id="A0A1V9Y0K3"/>
<protein>
    <recommendedName>
        <fullName evidence="5">Secreted protein</fullName>
    </recommendedName>
</protein>
<gene>
    <name evidence="3" type="ORF">BIW11_02586</name>
</gene>
<dbReference type="EMBL" id="MNPL01001339">
    <property type="protein sequence ID" value="OQR79254.1"/>
    <property type="molecule type" value="Genomic_DNA"/>
</dbReference>
<feature type="region of interest" description="Disordered" evidence="1">
    <location>
        <begin position="27"/>
        <end position="60"/>
    </location>
</feature>
<keyword evidence="2" id="KW-0732">Signal</keyword>
<sequence>MAQVHKHAVIFIATCVVTLASLLSRHQKQTSGSVYRQREEGDSGGVESVRDDGAEPLVTYNPSTVSASVLSRAGGEAV</sequence>
<reference evidence="3 4" key="1">
    <citation type="journal article" date="2017" name="Gigascience">
        <title>Draft genome of the honey bee ectoparasitic mite, Tropilaelaps mercedesae, is shaped by the parasitic life history.</title>
        <authorList>
            <person name="Dong X."/>
            <person name="Armstrong S.D."/>
            <person name="Xia D."/>
            <person name="Makepeace B.L."/>
            <person name="Darby A.C."/>
            <person name="Kadowaki T."/>
        </authorList>
    </citation>
    <scope>NUCLEOTIDE SEQUENCE [LARGE SCALE GENOMIC DNA]</scope>
    <source>
        <strain evidence="3">Wuxi-XJTLU</strain>
    </source>
</reference>
<accession>A0A1V9Y0K3</accession>